<dbReference type="RefSeq" id="WP_006973310.1">
    <property type="nucleotide sequence ID" value="NZ_ABCS01000044.1"/>
</dbReference>
<dbReference type="Proteomes" id="UP000005801">
    <property type="component" value="Unassembled WGS sequence"/>
</dbReference>
<evidence type="ECO:0000313" key="5">
    <source>
        <dbReference type="Proteomes" id="UP000005801"/>
    </source>
</evidence>
<dbReference type="OrthoDB" id="9813301at2"/>
<dbReference type="AlphaFoldDB" id="A6G9B5"/>
<dbReference type="InterPro" id="IPR007391">
    <property type="entry name" value="Vancomycin_resist_VanW"/>
</dbReference>
<dbReference type="eggNOG" id="COG2720">
    <property type="taxonomic scope" value="Bacteria"/>
</dbReference>
<accession>A6G9B5</accession>
<gene>
    <name evidence="4" type="ORF">PPSIR1_09545</name>
</gene>
<dbReference type="Pfam" id="PF04294">
    <property type="entry name" value="VanW"/>
    <property type="match status" value="1"/>
</dbReference>
<protein>
    <submittedName>
        <fullName evidence="4">VanW domain protein</fullName>
    </submittedName>
</protein>
<sequence length="460" mass="48668">MLAAGAVAAAMLAGAWEQRAEAEPLVADGVTLAGEPIGGLSRAEVEAVAASVAERELDRALTLRAGPAERSTSARALGAVPAPEAAVDEALRFGNSGDLIDDLRARSLARSGAVDLRVGMRFDEQRALDQLLELAPEVDTLSLPTRLDLEARQVLGATRGTALLPYDSLSSVALGLASGSETIELAVAHKAPVEDPLGVIADQLDVGVVLGSFSTPYSMDAAKADRTANLKVGAAALDGHVLMPGETFSFNEVVGNRSAENGYRYAPGISGGQIIDVLGGGICQIASTLFGAGFFAGLEVVHARPHSRPSSYVDMGLDATVVWDSVDLVLRNPYEFPVVVHMSVNQGQVHGEVLGPRRPYQVAFERSLVESMPYETVERADPRLRAGTSVVVQRGMRGFKLERVRKLYAGGEVVDEHSWDLTYPATREIIRVGTNPAGAEPEKKSLAALRDPAASMRIMQ</sequence>
<evidence type="ECO:0000256" key="1">
    <source>
        <dbReference type="ARBA" id="ARBA00022729"/>
    </source>
</evidence>
<evidence type="ECO:0000313" key="4">
    <source>
        <dbReference type="EMBL" id="EDM77537.1"/>
    </source>
</evidence>
<name>A6G9B5_9BACT</name>
<dbReference type="PROSITE" id="PS51109">
    <property type="entry name" value="G5"/>
    <property type="match status" value="1"/>
</dbReference>
<keyword evidence="5" id="KW-1185">Reference proteome</keyword>
<dbReference type="InterPro" id="IPR052913">
    <property type="entry name" value="Glycopeptide_resist_protein"/>
</dbReference>
<proteinExistence type="predicted"/>
<evidence type="ECO:0000256" key="2">
    <source>
        <dbReference type="SAM" id="MobiDB-lite"/>
    </source>
</evidence>
<dbReference type="PANTHER" id="PTHR35788">
    <property type="entry name" value="EXPORTED PROTEIN-RELATED"/>
    <property type="match status" value="1"/>
</dbReference>
<dbReference type="STRING" id="391625.PPSIR1_09545"/>
<feature type="region of interest" description="Disordered" evidence="2">
    <location>
        <begin position="435"/>
        <end position="460"/>
    </location>
</feature>
<dbReference type="Gene3D" id="2.20.230.10">
    <property type="entry name" value="Resuscitation-promoting factor rpfb"/>
    <property type="match status" value="1"/>
</dbReference>
<dbReference type="EMBL" id="ABCS01000044">
    <property type="protein sequence ID" value="EDM77537.1"/>
    <property type="molecule type" value="Genomic_DNA"/>
</dbReference>
<dbReference type="Pfam" id="PF07501">
    <property type="entry name" value="G5"/>
    <property type="match status" value="1"/>
</dbReference>
<dbReference type="InterPro" id="IPR011098">
    <property type="entry name" value="G5_dom"/>
</dbReference>
<dbReference type="PANTHER" id="PTHR35788:SF1">
    <property type="entry name" value="EXPORTED PROTEIN"/>
    <property type="match status" value="1"/>
</dbReference>
<evidence type="ECO:0000259" key="3">
    <source>
        <dbReference type="PROSITE" id="PS51109"/>
    </source>
</evidence>
<dbReference type="SMART" id="SM01208">
    <property type="entry name" value="G5"/>
    <property type="match status" value="1"/>
</dbReference>
<feature type="domain" description="G5" evidence="3">
    <location>
        <begin position="358"/>
        <end position="436"/>
    </location>
</feature>
<reference evidence="4 5" key="1">
    <citation type="submission" date="2007-06" db="EMBL/GenBank/DDBJ databases">
        <authorList>
            <person name="Shimkets L."/>
            <person name="Ferriera S."/>
            <person name="Johnson J."/>
            <person name="Kravitz S."/>
            <person name="Beeson K."/>
            <person name="Sutton G."/>
            <person name="Rogers Y.-H."/>
            <person name="Friedman R."/>
            <person name="Frazier M."/>
            <person name="Venter J.C."/>
        </authorList>
    </citation>
    <scope>NUCLEOTIDE SEQUENCE [LARGE SCALE GENOMIC DNA]</scope>
    <source>
        <strain evidence="4 5">SIR-1</strain>
    </source>
</reference>
<organism evidence="4 5">
    <name type="scientific">Plesiocystis pacifica SIR-1</name>
    <dbReference type="NCBI Taxonomy" id="391625"/>
    <lineage>
        <taxon>Bacteria</taxon>
        <taxon>Pseudomonadati</taxon>
        <taxon>Myxococcota</taxon>
        <taxon>Polyangia</taxon>
        <taxon>Nannocystales</taxon>
        <taxon>Nannocystaceae</taxon>
        <taxon>Plesiocystis</taxon>
    </lineage>
</organism>
<comment type="caution">
    <text evidence="4">The sequence shown here is derived from an EMBL/GenBank/DDBJ whole genome shotgun (WGS) entry which is preliminary data.</text>
</comment>
<keyword evidence="1" id="KW-0732">Signal</keyword>